<dbReference type="SUPFAM" id="SSF52540">
    <property type="entry name" value="P-loop containing nucleoside triphosphate hydrolases"/>
    <property type="match status" value="1"/>
</dbReference>
<dbReference type="InterPro" id="IPR027417">
    <property type="entry name" value="P-loop_NTPase"/>
</dbReference>
<dbReference type="Pfam" id="PF00005">
    <property type="entry name" value="ABC_tran"/>
    <property type="match status" value="1"/>
</dbReference>
<dbReference type="InterPro" id="IPR017871">
    <property type="entry name" value="ABC_transporter-like_CS"/>
</dbReference>
<keyword evidence="5 8" id="KW-0067">ATP-binding</keyword>
<accession>A0A2A4GXL5</accession>
<comment type="caution">
    <text evidence="8">The sequence shown here is derived from an EMBL/GenBank/DDBJ whole genome shotgun (WGS) entry which is preliminary data.</text>
</comment>
<proteinExistence type="predicted"/>
<keyword evidence="3" id="KW-1003">Cell membrane</keyword>
<evidence type="ECO:0000256" key="3">
    <source>
        <dbReference type="ARBA" id="ARBA00022475"/>
    </source>
</evidence>
<keyword evidence="2" id="KW-0813">Transport</keyword>
<evidence type="ECO:0000256" key="4">
    <source>
        <dbReference type="ARBA" id="ARBA00022741"/>
    </source>
</evidence>
<dbReference type="InterPro" id="IPR003439">
    <property type="entry name" value="ABC_transporter-like_ATP-bd"/>
</dbReference>
<gene>
    <name evidence="8" type="ORF">B5C08_06525</name>
</gene>
<reference evidence="8 9" key="1">
    <citation type="journal article" date="2017" name="PLoS ONE">
        <title>Development of a real-time PCR for detection of Staphylococcus pseudintermedius using a novel automated comparison of whole-genome sequences.</title>
        <authorList>
            <person name="Verstappen K.M."/>
            <person name="Huijbregts L."/>
            <person name="Spaninks M."/>
            <person name="Wagenaar J.A."/>
            <person name="Fluit A.C."/>
            <person name="Duim B."/>
        </authorList>
    </citation>
    <scope>NUCLEOTIDE SEQUENCE [LARGE SCALE GENOMIC DNA]</scope>
    <source>
        <strain evidence="8 9">215070706401-1</strain>
    </source>
</reference>
<keyword evidence="4" id="KW-0547">Nucleotide-binding</keyword>
<dbReference type="GO" id="GO:0005524">
    <property type="term" value="F:ATP binding"/>
    <property type="evidence" value="ECO:0007669"/>
    <property type="project" value="UniProtKB-KW"/>
</dbReference>
<evidence type="ECO:0000259" key="7">
    <source>
        <dbReference type="PROSITE" id="PS50893"/>
    </source>
</evidence>
<evidence type="ECO:0000256" key="5">
    <source>
        <dbReference type="ARBA" id="ARBA00022840"/>
    </source>
</evidence>
<dbReference type="PANTHER" id="PTHR42788">
    <property type="entry name" value="TAURINE IMPORT ATP-BINDING PROTEIN-RELATED"/>
    <property type="match status" value="1"/>
</dbReference>
<dbReference type="InterPro" id="IPR003593">
    <property type="entry name" value="AAA+_ATPase"/>
</dbReference>
<dbReference type="PANTHER" id="PTHR42788:SF7">
    <property type="entry name" value="NITRATE ABC TRANSPORTER ATP-BINDING PROTEIN"/>
    <property type="match status" value="1"/>
</dbReference>
<dbReference type="GO" id="GO:0005886">
    <property type="term" value="C:plasma membrane"/>
    <property type="evidence" value="ECO:0007669"/>
    <property type="project" value="UniProtKB-SubCell"/>
</dbReference>
<dbReference type="PROSITE" id="PS00211">
    <property type="entry name" value="ABC_TRANSPORTER_1"/>
    <property type="match status" value="1"/>
</dbReference>
<evidence type="ECO:0000256" key="2">
    <source>
        <dbReference type="ARBA" id="ARBA00022448"/>
    </source>
</evidence>
<dbReference type="InterPro" id="IPR050166">
    <property type="entry name" value="ABC_transporter_ATP-bind"/>
</dbReference>
<feature type="domain" description="ABC transporter" evidence="7">
    <location>
        <begin position="2"/>
        <end position="225"/>
    </location>
</feature>
<evidence type="ECO:0000313" key="8">
    <source>
        <dbReference type="EMBL" id="PCF55300.1"/>
    </source>
</evidence>
<dbReference type="PROSITE" id="PS50893">
    <property type="entry name" value="ABC_TRANSPORTER_2"/>
    <property type="match status" value="1"/>
</dbReference>
<evidence type="ECO:0000256" key="1">
    <source>
        <dbReference type="ARBA" id="ARBA00004202"/>
    </source>
</evidence>
<sequence length="246" mass="27546">MIEIKTLHHYFGEHHVIQDFNLTIPKGKIVSFIGKSGCGKSTLLNIIGGFLTPTSGDVVIDQTRKTAPSSDCLMLFQHHNLLPWKTINDNIKLGLTKDVSNAEINTYLSTVGLAHQGTQFPAALSGGMQQRVAICRALIHQPRVVLLDEPLGALDAFTRYKLQDELIKLRTHTDATLILVTHDIDEALYLSDEIVLLGDGAQILNQYTVQQSHPRNRSDEALLSIRRQIMEDFALNHHMAEPEYYL</sequence>
<name>A0A2A4GXL5_9STAP</name>
<protein>
    <submittedName>
        <fullName evidence="8">Sulfonate ABC transporter ATP-binding protein</fullName>
    </submittedName>
</protein>
<keyword evidence="6" id="KW-0472">Membrane</keyword>
<dbReference type="CDD" id="cd03293">
    <property type="entry name" value="ABC_NrtD_SsuB_transporters"/>
    <property type="match status" value="1"/>
</dbReference>
<dbReference type="GeneID" id="77323913"/>
<dbReference type="EMBL" id="MWUU01000007">
    <property type="protein sequence ID" value="PCF55300.1"/>
    <property type="molecule type" value="Genomic_DNA"/>
</dbReference>
<dbReference type="GO" id="GO:0016887">
    <property type="term" value="F:ATP hydrolysis activity"/>
    <property type="evidence" value="ECO:0007669"/>
    <property type="project" value="InterPro"/>
</dbReference>
<dbReference type="SMART" id="SM00382">
    <property type="entry name" value="AAA"/>
    <property type="match status" value="1"/>
</dbReference>
<evidence type="ECO:0000313" key="9">
    <source>
        <dbReference type="Proteomes" id="UP000218335"/>
    </source>
</evidence>
<comment type="subcellular location">
    <subcellularLocation>
        <location evidence="1">Cell membrane</location>
        <topology evidence="1">Peripheral membrane protein</topology>
    </subcellularLocation>
</comment>
<organism evidence="8 9">
    <name type="scientific">Staphylococcus delphini</name>
    <dbReference type="NCBI Taxonomy" id="53344"/>
    <lineage>
        <taxon>Bacteria</taxon>
        <taxon>Bacillati</taxon>
        <taxon>Bacillota</taxon>
        <taxon>Bacilli</taxon>
        <taxon>Bacillales</taxon>
        <taxon>Staphylococcaceae</taxon>
        <taxon>Staphylococcus</taxon>
        <taxon>Staphylococcus intermedius group</taxon>
    </lineage>
</organism>
<dbReference type="RefSeq" id="WP_096593573.1">
    <property type="nucleotide sequence ID" value="NZ_CP094734.1"/>
</dbReference>
<dbReference type="Proteomes" id="UP000218335">
    <property type="component" value="Unassembled WGS sequence"/>
</dbReference>
<evidence type="ECO:0000256" key="6">
    <source>
        <dbReference type="ARBA" id="ARBA00023136"/>
    </source>
</evidence>
<dbReference type="Gene3D" id="3.40.50.300">
    <property type="entry name" value="P-loop containing nucleotide triphosphate hydrolases"/>
    <property type="match status" value="1"/>
</dbReference>
<dbReference type="AlphaFoldDB" id="A0A2A4GXL5"/>